<dbReference type="AlphaFoldDB" id="A0A4R5QGQ1"/>
<proteinExistence type="inferred from homology"/>
<protein>
    <submittedName>
        <fullName evidence="5">DUF3459 domain-containing protein</fullName>
    </submittedName>
</protein>
<comment type="caution">
    <text evidence="5">The sequence shown here is derived from an EMBL/GenBank/DDBJ whole genome shotgun (WGS) entry which is preliminary data.</text>
</comment>
<dbReference type="Pfam" id="PF00128">
    <property type="entry name" value="Alpha-amylase"/>
    <property type="match status" value="1"/>
</dbReference>
<reference evidence="5 6" key="1">
    <citation type="journal article" date="2016" name="J. Microbiol.">
        <title>Dankookia rubra gen. nov., sp. nov., an alphaproteobacterium isolated from sediment of a shallow stream.</title>
        <authorList>
            <person name="Kim W.H."/>
            <person name="Kim D.H."/>
            <person name="Kang K."/>
            <person name="Ahn T.Y."/>
        </authorList>
    </citation>
    <scope>NUCLEOTIDE SEQUENCE [LARGE SCALE GENOMIC DNA]</scope>
    <source>
        <strain evidence="5 6">JCM30602</strain>
    </source>
</reference>
<feature type="domain" description="Glycosyl hydrolase family 13 catalytic" evidence="4">
    <location>
        <begin position="12"/>
        <end position="391"/>
    </location>
</feature>
<evidence type="ECO:0000256" key="1">
    <source>
        <dbReference type="ARBA" id="ARBA00008061"/>
    </source>
</evidence>
<dbReference type="RefSeq" id="WP_133288747.1">
    <property type="nucleotide sequence ID" value="NZ_SMSJ01000011.1"/>
</dbReference>
<dbReference type="OrthoDB" id="9805159at2"/>
<dbReference type="FunFam" id="3.90.400.10:FF:000002">
    <property type="entry name" value="Sucrose isomerase"/>
    <property type="match status" value="1"/>
</dbReference>
<keyword evidence="3" id="KW-0326">Glycosidase</keyword>
<keyword evidence="2" id="KW-0378">Hydrolase</keyword>
<evidence type="ECO:0000313" key="5">
    <source>
        <dbReference type="EMBL" id="TDH62484.1"/>
    </source>
</evidence>
<dbReference type="PANTHER" id="PTHR10357:SF179">
    <property type="entry name" value="NEUTRAL AND BASIC AMINO ACID TRANSPORT PROTEIN RBAT"/>
    <property type="match status" value="1"/>
</dbReference>
<keyword evidence="6" id="KW-1185">Reference proteome</keyword>
<dbReference type="Gene3D" id="3.20.20.80">
    <property type="entry name" value="Glycosidases"/>
    <property type="match status" value="2"/>
</dbReference>
<comment type="similarity">
    <text evidence="1">Belongs to the glycosyl hydrolase 13 family.</text>
</comment>
<dbReference type="EMBL" id="SMSJ01000011">
    <property type="protein sequence ID" value="TDH62484.1"/>
    <property type="molecule type" value="Genomic_DNA"/>
</dbReference>
<evidence type="ECO:0000259" key="4">
    <source>
        <dbReference type="SMART" id="SM00642"/>
    </source>
</evidence>
<organism evidence="5 6">
    <name type="scientific">Dankookia rubra</name>
    <dbReference type="NCBI Taxonomy" id="1442381"/>
    <lineage>
        <taxon>Bacteria</taxon>
        <taxon>Pseudomonadati</taxon>
        <taxon>Pseudomonadota</taxon>
        <taxon>Alphaproteobacteria</taxon>
        <taxon>Acetobacterales</taxon>
        <taxon>Roseomonadaceae</taxon>
        <taxon>Dankookia</taxon>
    </lineage>
</organism>
<gene>
    <name evidence="5" type="ORF">E2C06_11480</name>
</gene>
<dbReference type="GO" id="GO:0009313">
    <property type="term" value="P:oligosaccharide catabolic process"/>
    <property type="evidence" value="ECO:0007669"/>
    <property type="project" value="TreeGrafter"/>
</dbReference>
<evidence type="ECO:0000256" key="2">
    <source>
        <dbReference type="ARBA" id="ARBA00022801"/>
    </source>
</evidence>
<dbReference type="InterPro" id="IPR045857">
    <property type="entry name" value="O16G_dom_2"/>
</dbReference>
<sequence>MPAWWQGAVIYQVWPRSFQDSDGDGIGDLRGIASRLDHLVTLGADAVWISPFYPSPLADFGYDVADHCGVDPAFGTLADFDALVAAAHGRGLRVLLDYVPNHTADTHPWFAASRSTRDDPRRDWYVWRDPAPDGGPPNNWLSEFGGSAWTLDAATGQYFYHAYLPQQPDLNWRNPAVQDAMLDVLRFWLDRGVDGFRVDAIHHLFEDTGLRDNPPDPDWQPGMSPARRVIRARTMDQPEVLSAVAAMRRVTDGYANQRLLIGEAWLPIDRLVAYYGVDLGGFHLPFNFHLITTPWSAAAIADLVRRYEAALPPGAWPNWVLGNHDRSRVASRLGPQQARLAAMLLLTLRGTPTLYQGEELGLTDVPIPPALVQDPWEKRVPGLGLGRDPVRTPLPWEDAPQAGFTTGKPWLPLGDDHAAMNAAAQAHDPASMLSLYRALLALRRREAALALGRIESVAAEGEVLRYARIDPGDGRRLLVALNLGGAEQALDAAGTPLLSTHGDFGNPHRLRPYEGLVIDPG</sequence>
<evidence type="ECO:0000313" key="6">
    <source>
        <dbReference type="Proteomes" id="UP000295096"/>
    </source>
</evidence>
<dbReference type="InterPro" id="IPR006047">
    <property type="entry name" value="GH13_cat_dom"/>
</dbReference>
<dbReference type="CDD" id="cd11331">
    <property type="entry name" value="AmyAc_OligoGlu_like"/>
    <property type="match status" value="1"/>
</dbReference>
<evidence type="ECO:0000256" key="3">
    <source>
        <dbReference type="ARBA" id="ARBA00023295"/>
    </source>
</evidence>
<dbReference type="GO" id="GO:0004556">
    <property type="term" value="F:alpha-amylase activity"/>
    <property type="evidence" value="ECO:0007669"/>
    <property type="project" value="TreeGrafter"/>
</dbReference>
<dbReference type="Gene3D" id="3.90.400.10">
    <property type="entry name" value="Oligo-1,6-glucosidase, Domain 2"/>
    <property type="match status" value="1"/>
</dbReference>
<dbReference type="SMART" id="SM00642">
    <property type="entry name" value="Aamy"/>
    <property type="match status" value="1"/>
</dbReference>
<dbReference type="Proteomes" id="UP000295096">
    <property type="component" value="Unassembled WGS sequence"/>
</dbReference>
<name>A0A4R5QGQ1_9PROT</name>
<accession>A0A4R5QGQ1</accession>
<dbReference type="SUPFAM" id="SSF51445">
    <property type="entry name" value="(Trans)glycosidases"/>
    <property type="match status" value="1"/>
</dbReference>
<dbReference type="PANTHER" id="PTHR10357">
    <property type="entry name" value="ALPHA-AMYLASE FAMILY MEMBER"/>
    <property type="match status" value="1"/>
</dbReference>
<dbReference type="InterPro" id="IPR017853">
    <property type="entry name" value="GH"/>
</dbReference>